<evidence type="ECO:0000313" key="1">
    <source>
        <dbReference type="EMBL" id="RBP49915.1"/>
    </source>
</evidence>
<dbReference type="SUPFAM" id="SSF52980">
    <property type="entry name" value="Restriction endonuclease-like"/>
    <property type="match status" value="1"/>
</dbReference>
<sequence length="335" mass="38021">MAIFRCNECGHVREVGNNYLGNPVKCPKCKRVAHVHDTTTFVKAIVGKLLVQKKELEELRSNQDTPLAKTHVDLSEDLIFDGVDVNNTNVLAQESNLSVIANWFDQRQIEAEFNPDAADTTGFFDEVALRLGDDFELLSGVTKQIKYIQNKGYANAKLDVSKHSQQDLAKVQAFCSELYDYSFVAKNFHNKKTKAIHLTLQTAPKIRDFFNGYWMEWYVLIKLMQFIDNNKIAAACTRSVNVKFKAGNANELDLFMLSADGVPLCIECKTGEFRHDIDKYLSLRKQLGIRQSQFVICVFGLSDEQAIGMTSMYDLTFVNERTLMGHVESVLKYSN</sequence>
<name>A0A395JIR5_9GAMM</name>
<dbReference type="Gene3D" id="3.40.1350.10">
    <property type="match status" value="1"/>
</dbReference>
<organism evidence="1 2">
    <name type="scientific">Arenicella xantha</name>
    <dbReference type="NCBI Taxonomy" id="644221"/>
    <lineage>
        <taxon>Bacteria</taxon>
        <taxon>Pseudomonadati</taxon>
        <taxon>Pseudomonadota</taxon>
        <taxon>Gammaproteobacteria</taxon>
        <taxon>Arenicellales</taxon>
        <taxon>Arenicellaceae</taxon>
        <taxon>Arenicella</taxon>
    </lineage>
</organism>
<protein>
    <submittedName>
        <fullName evidence="1">Uncharacterized protein DUF1887</fullName>
    </submittedName>
</protein>
<dbReference type="OrthoDB" id="5561245at2"/>
<dbReference type="AlphaFoldDB" id="A0A395JIR5"/>
<dbReference type="EMBL" id="QNRT01000003">
    <property type="protein sequence ID" value="RBP49915.1"/>
    <property type="molecule type" value="Genomic_DNA"/>
</dbReference>
<keyword evidence="2" id="KW-1185">Reference proteome</keyword>
<proteinExistence type="predicted"/>
<dbReference type="InterPro" id="IPR011335">
    <property type="entry name" value="Restrct_endonuc-II-like"/>
</dbReference>
<comment type="caution">
    <text evidence="1">The sequence shown here is derived from an EMBL/GenBank/DDBJ whole genome shotgun (WGS) entry which is preliminary data.</text>
</comment>
<dbReference type="RefSeq" id="WP_113954899.1">
    <property type="nucleotide sequence ID" value="NZ_QNRT01000003.1"/>
</dbReference>
<dbReference type="Proteomes" id="UP000253083">
    <property type="component" value="Unassembled WGS sequence"/>
</dbReference>
<evidence type="ECO:0000313" key="2">
    <source>
        <dbReference type="Proteomes" id="UP000253083"/>
    </source>
</evidence>
<reference evidence="1 2" key="1">
    <citation type="submission" date="2018-06" db="EMBL/GenBank/DDBJ databases">
        <title>Genomic Encyclopedia of Type Strains, Phase IV (KMG-IV): sequencing the most valuable type-strain genomes for metagenomic binning, comparative biology and taxonomic classification.</title>
        <authorList>
            <person name="Goeker M."/>
        </authorList>
    </citation>
    <scope>NUCLEOTIDE SEQUENCE [LARGE SCALE GENOMIC DNA]</scope>
    <source>
        <strain evidence="1 2">DSM 24032</strain>
    </source>
</reference>
<dbReference type="InterPro" id="IPR011856">
    <property type="entry name" value="tRNA_endonuc-like_dom_sf"/>
</dbReference>
<accession>A0A395JIR5</accession>
<dbReference type="InParanoid" id="A0A395JIR5"/>
<gene>
    <name evidence="1" type="ORF">DFR28_103347</name>
</gene>
<dbReference type="GO" id="GO:0003676">
    <property type="term" value="F:nucleic acid binding"/>
    <property type="evidence" value="ECO:0007669"/>
    <property type="project" value="InterPro"/>
</dbReference>